<evidence type="ECO:0000256" key="7">
    <source>
        <dbReference type="ARBA" id="ARBA00023033"/>
    </source>
</evidence>
<evidence type="ECO:0000256" key="1">
    <source>
        <dbReference type="ARBA" id="ARBA00001971"/>
    </source>
</evidence>
<dbReference type="EMBL" id="LQPH01000081">
    <property type="protein sequence ID" value="ORW27070.1"/>
    <property type="molecule type" value="Genomic_DNA"/>
</dbReference>
<dbReference type="GO" id="GO:0008395">
    <property type="term" value="F:steroid hydroxylase activity"/>
    <property type="evidence" value="ECO:0007669"/>
    <property type="project" value="TreeGrafter"/>
</dbReference>
<evidence type="ECO:0000256" key="2">
    <source>
        <dbReference type="ARBA" id="ARBA00010617"/>
    </source>
</evidence>
<evidence type="ECO:0000313" key="9">
    <source>
        <dbReference type="Proteomes" id="UP000193781"/>
    </source>
</evidence>
<evidence type="ECO:0000256" key="5">
    <source>
        <dbReference type="ARBA" id="ARBA00023002"/>
    </source>
</evidence>
<dbReference type="Proteomes" id="UP000193781">
    <property type="component" value="Unassembled WGS sequence"/>
</dbReference>
<dbReference type="Pfam" id="PF00067">
    <property type="entry name" value="p450"/>
    <property type="match status" value="1"/>
</dbReference>
<accession>A0A0F5NL27</accession>
<name>A0A0F5NL27_9MYCO</name>
<evidence type="ECO:0000256" key="4">
    <source>
        <dbReference type="ARBA" id="ARBA00022723"/>
    </source>
</evidence>
<evidence type="ECO:0000256" key="6">
    <source>
        <dbReference type="ARBA" id="ARBA00023004"/>
    </source>
</evidence>
<comment type="similarity">
    <text evidence="2">Belongs to the cytochrome P450 family.</text>
</comment>
<dbReference type="GO" id="GO:0006707">
    <property type="term" value="P:cholesterol catabolic process"/>
    <property type="evidence" value="ECO:0007669"/>
    <property type="project" value="TreeGrafter"/>
</dbReference>
<dbReference type="InterPro" id="IPR001128">
    <property type="entry name" value="Cyt_P450"/>
</dbReference>
<comment type="cofactor">
    <cofactor evidence="1">
        <name>heme</name>
        <dbReference type="ChEBI" id="CHEBI:30413"/>
    </cofactor>
</comment>
<dbReference type="OrthoDB" id="5241086at2"/>
<keyword evidence="9" id="KW-1185">Reference proteome</keyword>
<keyword evidence="3" id="KW-0349">Heme</keyword>
<evidence type="ECO:0000256" key="3">
    <source>
        <dbReference type="ARBA" id="ARBA00022617"/>
    </source>
</evidence>
<dbReference type="GO" id="GO:0005506">
    <property type="term" value="F:iron ion binding"/>
    <property type="evidence" value="ECO:0007669"/>
    <property type="project" value="InterPro"/>
</dbReference>
<comment type="caution">
    <text evidence="8">The sequence shown here is derived from an EMBL/GenBank/DDBJ whole genome shotgun (WGS) entry which is preliminary data.</text>
</comment>
<gene>
    <name evidence="8" type="ORF">AWC17_29375</name>
</gene>
<dbReference type="STRING" id="244292.ABW17_02270"/>
<dbReference type="RefSeq" id="WP_046181718.1">
    <property type="nucleotide sequence ID" value="NZ_JACKSS010000099.1"/>
</dbReference>
<sequence>MSIATQREHDAIDLSAETLWSGPSDERDRLFAELRRDRPVTWQRPIVTPMMALLGQEPPPGYWAVVRLDDIVTVSRNADVFSNASGVMFEDLPEEVRKTSFLLAMDEPQHGNYRRIVSSVFTPKRLALIRDQIESQARQIVDGIAHCAEDVEFVGHVSARLPIWTISEMVGVPQEWHDEIRDAATGLVGWNDDEILGDLDPPTLMANAVTTLRTRCQQIIEARRSKPEDDLISALVQAEVDGERLTDDDISYFFTLLCVAGSDAPMHTTTHTLRALTAHPDQRAYLLDDLEGRIDVAVEEFVRWATPAMTFRRTALQRFELSGVTIEPGDRVIIFLTSGNRDERHFVDPYRFDVTRKPNPHIGFGGRGPHYCLGSHVAKMQIKAIITELFRRLPDIHTVGEPEYLAGTFINGIKRQSVRFTPESPR</sequence>
<dbReference type="Gene3D" id="1.10.630.10">
    <property type="entry name" value="Cytochrome P450"/>
    <property type="match status" value="1"/>
</dbReference>
<keyword evidence="4" id="KW-0479">Metal-binding</keyword>
<dbReference type="CDD" id="cd11033">
    <property type="entry name" value="CYP142-like"/>
    <property type="match status" value="1"/>
</dbReference>
<reference evidence="8 9" key="1">
    <citation type="submission" date="2016-01" db="EMBL/GenBank/DDBJ databases">
        <title>The new phylogeny of the genus Mycobacterium.</title>
        <authorList>
            <person name="Tarcisio F."/>
            <person name="Conor M."/>
            <person name="Antonella G."/>
            <person name="Elisabetta G."/>
            <person name="Giulia F.S."/>
            <person name="Sara T."/>
            <person name="Anna F."/>
            <person name="Clotilde B."/>
            <person name="Roberto B."/>
            <person name="Veronica D.S."/>
            <person name="Fabio R."/>
            <person name="Monica P."/>
            <person name="Olivier J."/>
            <person name="Enrico T."/>
            <person name="Nicola S."/>
        </authorList>
    </citation>
    <scope>NUCLEOTIDE SEQUENCE [LARGE SCALE GENOMIC DNA]</scope>
    <source>
        <strain evidence="8 9">DSM 44803</strain>
    </source>
</reference>
<keyword evidence="5" id="KW-0560">Oxidoreductase</keyword>
<dbReference type="PRINTS" id="PR00359">
    <property type="entry name" value="BP450"/>
</dbReference>
<dbReference type="PANTHER" id="PTHR46696">
    <property type="entry name" value="P450, PUTATIVE (EUROFUNG)-RELATED"/>
    <property type="match status" value="1"/>
</dbReference>
<dbReference type="GO" id="GO:0036199">
    <property type="term" value="F:cholest-4-en-3-one 26-monooxygenase activity"/>
    <property type="evidence" value="ECO:0007669"/>
    <property type="project" value="TreeGrafter"/>
</dbReference>
<dbReference type="GO" id="GO:0020037">
    <property type="term" value="F:heme binding"/>
    <property type="evidence" value="ECO:0007669"/>
    <property type="project" value="InterPro"/>
</dbReference>
<organism evidence="8 9">
    <name type="scientific">Mycobacterium nebraskense</name>
    <dbReference type="NCBI Taxonomy" id="244292"/>
    <lineage>
        <taxon>Bacteria</taxon>
        <taxon>Bacillati</taxon>
        <taxon>Actinomycetota</taxon>
        <taxon>Actinomycetes</taxon>
        <taxon>Mycobacteriales</taxon>
        <taxon>Mycobacteriaceae</taxon>
        <taxon>Mycobacterium</taxon>
    </lineage>
</organism>
<keyword evidence="7" id="KW-0503">Monooxygenase</keyword>
<dbReference type="AlphaFoldDB" id="A0A0F5NL27"/>
<dbReference type="SUPFAM" id="SSF48264">
    <property type="entry name" value="Cytochrome P450"/>
    <property type="match status" value="1"/>
</dbReference>
<keyword evidence="6" id="KW-0408">Iron</keyword>
<proteinExistence type="inferred from homology"/>
<evidence type="ECO:0000313" key="8">
    <source>
        <dbReference type="EMBL" id="ORW27070.1"/>
    </source>
</evidence>
<dbReference type="InterPro" id="IPR036396">
    <property type="entry name" value="Cyt_P450_sf"/>
</dbReference>
<dbReference type="InterPro" id="IPR002397">
    <property type="entry name" value="Cyt_P450_B"/>
</dbReference>
<protein>
    <submittedName>
        <fullName evidence="8">Cytochrome</fullName>
    </submittedName>
</protein>
<dbReference type="PANTHER" id="PTHR46696:SF4">
    <property type="entry name" value="BIOTIN BIOSYNTHESIS CYTOCHROME P450"/>
    <property type="match status" value="1"/>
</dbReference>